<gene>
    <name evidence="2" type="ORF">METZ01_LOCUS44442</name>
</gene>
<protein>
    <submittedName>
        <fullName evidence="2">Uncharacterized protein</fullName>
    </submittedName>
</protein>
<evidence type="ECO:0000313" key="2">
    <source>
        <dbReference type="EMBL" id="SUZ91588.1"/>
    </source>
</evidence>
<evidence type="ECO:0000256" key="1">
    <source>
        <dbReference type="SAM" id="MobiDB-lite"/>
    </source>
</evidence>
<dbReference type="EMBL" id="UINC01001987">
    <property type="protein sequence ID" value="SUZ91588.1"/>
    <property type="molecule type" value="Genomic_DNA"/>
</dbReference>
<accession>A0A381RKW5</accession>
<reference evidence="2" key="1">
    <citation type="submission" date="2018-05" db="EMBL/GenBank/DDBJ databases">
        <authorList>
            <person name="Lanie J.A."/>
            <person name="Ng W.-L."/>
            <person name="Kazmierczak K.M."/>
            <person name="Andrzejewski T.M."/>
            <person name="Davidsen T.M."/>
            <person name="Wayne K.J."/>
            <person name="Tettelin H."/>
            <person name="Glass J.I."/>
            <person name="Rusch D."/>
            <person name="Podicherti R."/>
            <person name="Tsui H.-C.T."/>
            <person name="Winkler M.E."/>
        </authorList>
    </citation>
    <scope>NUCLEOTIDE SEQUENCE</scope>
</reference>
<name>A0A381RKW5_9ZZZZ</name>
<feature type="region of interest" description="Disordered" evidence="1">
    <location>
        <begin position="1"/>
        <end position="22"/>
    </location>
</feature>
<organism evidence="2">
    <name type="scientific">marine metagenome</name>
    <dbReference type="NCBI Taxonomy" id="408172"/>
    <lineage>
        <taxon>unclassified sequences</taxon>
        <taxon>metagenomes</taxon>
        <taxon>ecological metagenomes</taxon>
    </lineage>
</organism>
<proteinExistence type="predicted"/>
<dbReference type="AlphaFoldDB" id="A0A381RKW5"/>
<sequence>MVEDWEGAETPGFQRQGDFQIDDRGRLLPTGIRLNDPDPDNSECIRRFVRSN</sequence>